<accession>A0ABX1BAH4</accession>
<dbReference type="SUPFAM" id="SSF54637">
    <property type="entry name" value="Thioesterase/thiol ester dehydrase-isomerase"/>
    <property type="match status" value="1"/>
</dbReference>
<dbReference type="InterPro" id="IPR016709">
    <property type="entry name" value="HadA-like"/>
</dbReference>
<dbReference type="EMBL" id="JAATEP010000032">
    <property type="protein sequence ID" value="NJP94779.1"/>
    <property type="molecule type" value="Genomic_DNA"/>
</dbReference>
<dbReference type="CDD" id="cd03441">
    <property type="entry name" value="R_hydratase_like"/>
    <property type="match status" value="1"/>
</dbReference>
<sequence>MPIPCSAAGTELPPVTVDVERGRLRFFAEAVGETDPVYLDLAAARAAGHPDLPVPPTFLFGLELERPDPFGYLTDLGVDLRHVLHGEQAFTYHSVAHAGDRLVLRPRIADVYSKKGGALQFLVKETAVTRADGSPVADLTSVIVVRDPAGAR</sequence>
<proteinExistence type="predicted"/>
<protein>
    <submittedName>
        <fullName evidence="2">MaoC family dehydratase</fullName>
    </submittedName>
</protein>
<evidence type="ECO:0000313" key="3">
    <source>
        <dbReference type="Proteomes" id="UP000696294"/>
    </source>
</evidence>
<dbReference type="RefSeq" id="WP_168015902.1">
    <property type="nucleotide sequence ID" value="NZ_JAATEP010000032.1"/>
</dbReference>
<dbReference type="Proteomes" id="UP000696294">
    <property type="component" value="Unassembled WGS sequence"/>
</dbReference>
<name>A0ABX1BAH4_9ACTN</name>
<comment type="caution">
    <text evidence="2">The sequence shown here is derived from an EMBL/GenBank/DDBJ whole genome shotgun (WGS) entry which is preliminary data.</text>
</comment>
<dbReference type="InterPro" id="IPR039569">
    <property type="entry name" value="FAS1-like_DH_region"/>
</dbReference>
<dbReference type="PIRSF" id="PIRSF018072">
    <property type="entry name" value="UCP018072"/>
    <property type="match status" value="1"/>
</dbReference>
<dbReference type="Pfam" id="PF13452">
    <property type="entry name" value="FAS1_DH_region"/>
    <property type="match status" value="1"/>
</dbReference>
<feature type="domain" description="FAS1-like dehydratase" evidence="1">
    <location>
        <begin position="7"/>
        <end position="138"/>
    </location>
</feature>
<evidence type="ECO:0000313" key="2">
    <source>
        <dbReference type="EMBL" id="NJP94779.1"/>
    </source>
</evidence>
<reference evidence="2 3" key="1">
    <citation type="submission" date="2020-03" db="EMBL/GenBank/DDBJ databases">
        <title>WGS of actinomycetes isolated from Thailand.</title>
        <authorList>
            <person name="Thawai C."/>
        </authorList>
    </citation>
    <scope>NUCLEOTIDE SEQUENCE [LARGE SCALE GENOMIC DNA]</scope>
    <source>
        <strain evidence="2 3">FMUSA5-5</strain>
    </source>
</reference>
<dbReference type="InterPro" id="IPR029069">
    <property type="entry name" value="HotDog_dom_sf"/>
</dbReference>
<gene>
    <name evidence="2" type="ORF">HCN51_35995</name>
</gene>
<dbReference type="Gene3D" id="3.10.129.10">
    <property type="entry name" value="Hotdog Thioesterase"/>
    <property type="match status" value="1"/>
</dbReference>
<evidence type="ECO:0000259" key="1">
    <source>
        <dbReference type="Pfam" id="PF13452"/>
    </source>
</evidence>
<organism evidence="2 3">
    <name type="scientific">Nonomuraea composti</name>
    <dbReference type="NCBI Taxonomy" id="2720023"/>
    <lineage>
        <taxon>Bacteria</taxon>
        <taxon>Bacillati</taxon>
        <taxon>Actinomycetota</taxon>
        <taxon>Actinomycetes</taxon>
        <taxon>Streptosporangiales</taxon>
        <taxon>Streptosporangiaceae</taxon>
        <taxon>Nonomuraea</taxon>
    </lineage>
</organism>
<keyword evidence="3" id="KW-1185">Reference proteome</keyword>